<dbReference type="RefSeq" id="WP_004917071.1">
    <property type="nucleotide sequence ID" value="NC_017731.1"/>
</dbReference>
<reference evidence="2" key="2">
    <citation type="submission" date="2012-04" db="EMBL/GenBank/DDBJ databases">
        <title>Complete genome sequence of Providencia stuartii clinical isolate MRSN 2154.</title>
        <authorList>
            <person name="Clifford R.J."/>
            <person name="Hang J."/>
            <person name="Riley M.C."/>
            <person name="Onmus-Leone F."/>
            <person name="Kuschner R.A."/>
            <person name="Lesho E.P."/>
            <person name="Waterman P.E."/>
        </authorList>
    </citation>
    <scope>NUCLEOTIDE SEQUENCE [LARGE SCALE GENOMIC DNA]</scope>
    <source>
        <strain evidence="2">MRSN 2154</strain>
    </source>
</reference>
<evidence type="ECO:0000313" key="2">
    <source>
        <dbReference type="Proteomes" id="UP000005012"/>
    </source>
</evidence>
<protein>
    <submittedName>
        <fullName evidence="1">Uncharacterized protein</fullName>
    </submittedName>
</protein>
<evidence type="ECO:0000313" key="1">
    <source>
        <dbReference type="EMBL" id="AFH92981.1"/>
    </source>
</evidence>
<reference evidence="1 2" key="1">
    <citation type="journal article" date="2012" name="J. Bacteriol.">
        <title>Complete Genome Sequence of Providencia stuartii Clinical Isolate MRSN 2154.</title>
        <authorList>
            <person name="Clifford R.J."/>
            <person name="Hang J."/>
            <person name="Riley M.C."/>
            <person name="Onmus-Leone F."/>
            <person name="Kuschner R.A."/>
            <person name="Lesho E.P."/>
            <person name="Waterman P.E."/>
        </authorList>
    </citation>
    <scope>NUCLEOTIDE SEQUENCE [LARGE SCALE GENOMIC DNA]</scope>
    <source>
        <strain evidence="1 2">MRSN 2154</strain>
    </source>
</reference>
<accession>A0A140NJ98</accession>
<organism evidence="1 2">
    <name type="scientific">Providencia stuartii (strain MRSN 2154)</name>
    <dbReference type="NCBI Taxonomy" id="1157951"/>
    <lineage>
        <taxon>Bacteria</taxon>
        <taxon>Pseudomonadati</taxon>
        <taxon>Pseudomonadota</taxon>
        <taxon>Gammaproteobacteria</taxon>
        <taxon>Enterobacterales</taxon>
        <taxon>Morganellaceae</taxon>
        <taxon>Providencia</taxon>
    </lineage>
</organism>
<proteinExistence type="predicted"/>
<dbReference type="KEGG" id="psi:S70_05525"/>
<dbReference type="HOGENOM" id="CLU_168788_0_0_6"/>
<dbReference type="EMBL" id="CP003488">
    <property type="protein sequence ID" value="AFH92981.1"/>
    <property type="molecule type" value="Genomic_DNA"/>
</dbReference>
<name>A0A140NJ98_PROSM</name>
<dbReference type="AlphaFoldDB" id="A0A140NJ98"/>
<dbReference type="OrthoDB" id="6465454at2"/>
<gene>
    <name evidence="1" type="ordered locus">S70_05525</name>
</gene>
<dbReference type="Proteomes" id="UP000005012">
    <property type="component" value="Chromosome"/>
</dbReference>
<sequence length="97" mass="11323">MHLVKIKWVQKKDGGRTRPPDVGRYYAVSRFPEDTTWQNNAWSVVFDIHSTKSENNEFISEASVDFLMDNAPKERMEQHSTFDIYEGPKKVATVFLK</sequence>
<dbReference type="GeneID" id="93518234"/>